<accession>A0AAN7VR56</accession>
<keyword evidence="4 6" id="KW-1133">Transmembrane helix</keyword>
<keyword evidence="5 6" id="KW-0472">Membrane</keyword>
<dbReference type="EMBL" id="JAVRBK010000002">
    <property type="protein sequence ID" value="KAK5648418.1"/>
    <property type="molecule type" value="Genomic_DNA"/>
</dbReference>
<evidence type="ECO:0008006" key="9">
    <source>
        <dbReference type="Google" id="ProtNLM"/>
    </source>
</evidence>
<comment type="caution">
    <text evidence="7">The sequence shown here is derived from an EMBL/GenBank/DDBJ whole genome shotgun (WGS) entry which is preliminary data.</text>
</comment>
<evidence type="ECO:0000313" key="8">
    <source>
        <dbReference type="Proteomes" id="UP001329430"/>
    </source>
</evidence>
<evidence type="ECO:0000256" key="3">
    <source>
        <dbReference type="ARBA" id="ARBA00022692"/>
    </source>
</evidence>
<evidence type="ECO:0000256" key="5">
    <source>
        <dbReference type="ARBA" id="ARBA00023136"/>
    </source>
</evidence>
<protein>
    <recommendedName>
        <fullName evidence="9">Transmembrane protein 50A</fullName>
    </recommendedName>
</protein>
<feature type="transmembrane region" description="Helical" evidence="6">
    <location>
        <begin position="56"/>
        <end position="78"/>
    </location>
</feature>
<evidence type="ECO:0000313" key="7">
    <source>
        <dbReference type="EMBL" id="KAK5648418.1"/>
    </source>
</evidence>
<feature type="transmembrane region" description="Helical" evidence="6">
    <location>
        <begin position="129"/>
        <end position="149"/>
    </location>
</feature>
<reference evidence="7 8" key="1">
    <citation type="journal article" date="2024" name="Insects">
        <title>An Improved Chromosome-Level Genome Assembly of the Firefly Pyrocoelia pectoralis.</title>
        <authorList>
            <person name="Fu X."/>
            <person name="Meyer-Rochow V.B."/>
            <person name="Ballantyne L."/>
            <person name="Zhu X."/>
        </authorList>
    </citation>
    <scope>NUCLEOTIDE SEQUENCE [LARGE SCALE GENOMIC DNA]</scope>
    <source>
        <strain evidence="7">XCY_ONT2</strain>
    </source>
</reference>
<comment type="subcellular location">
    <subcellularLocation>
        <location evidence="1">Membrane</location>
        <topology evidence="1">Multi-pass membrane protein</topology>
    </subcellularLocation>
</comment>
<evidence type="ECO:0000256" key="6">
    <source>
        <dbReference type="SAM" id="Phobius"/>
    </source>
</evidence>
<dbReference type="Proteomes" id="UP001329430">
    <property type="component" value="Chromosome 2"/>
</dbReference>
<feature type="transmembrane region" description="Helical" evidence="6">
    <location>
        <begin position="90"/>
        <end position="117"/>
    </location>
</feature>
<organism evidence="7 8">
    <name type="scientific">Pyrocoelia pectoralis</name>
    <dbReference type="NCBI Taxonomy" id="417401"/>
    <lineage>
        <taxon>Eukaryota</taxon>
        <taxon>Metazoa</taxon>
        <taxon>Ecdysozoa</taxon>
        <taxon>Arthropoda</taxon>
        <taxon>Hexapoda</taxon>
        <taxon>Insecta</taxon>
        <taxon>Pterygota</taxon>
        <taxon>Neoptera</taxon>
        <taxon>Endopterygota</taxon>
        <taxon>Coleoptera</taxon>
        <taxon>Polyphaga</taxon>
        <taxon>Elateriformia</taxon>
        <taxon>Elateroidea</taxon>
        <taxon>Lampyridae</taxon>
        <taxon>Lampyrinae</taxon>
        <taxon>Pyrocoelia</taxon>
    </lineage>
</organism>
<dbReference type="PANTHER" id="PTHR13180">
    <property type="entry name" value="SMALL MEMBRANE PROTEIN-RELATED"/>
    <property type="match status" value="1"/>
</dbReference>
<evidence type="ECO:0000256" key="2">
    <source>
        <dbReference type="ARBA" id="ARBA00005335"/>
    </source>
</evidence>
<dbReference type="InterPro" id="IPR007919">
    <property type="entry name" value="UPF0220"/>
</dbReference>
<dbReference type="AlphaFoldDB" id="A0AAN7VR56"/>
<name>A0AAN7VR56_9COLE</name>
<dbReference type="GO" id="GO:0016020">
    <property type="term" value="C:membrane"/>
    <property type="evidence" value="ECO:0007669"/>
    <property type="project" value="UniProtKB-SubCell"/>
</dbReference>
<keyword evidence="3 6" id="KW-0812">Transmembrane</keyword>
<evidence type="ECO:0000256" key="4">
    <source>
        <dbReference type="ARBA" id="ARBA00022989"/>
    </source>
</evidence>
<evidence type="ECO:0000256" key="1">
    <source>
        <dbReference type="ARBA" id="ARBA00004141"/>
    </source>
</evidence>
<comment type="similarity">
    <text evidence="2">Belongs to the UPF0220 family.</text>
</comment>
<proteinExistence type="inferred from homology"/>
<sequence>MFRSIASPFCCNFFPKTFNQNACASLISGLLFFTGWWLMIDTHVNYADIITKNGMYYLPGIASTMAFFIINMVPLRMIEEPYGYEDNARCSILIATIILFVGLVIAFSAVIGSMYILINDFLVVSEDSIWPGFAILLQCIFIFCANLVMKFGTKSNDF</sequence>
<dbReference type="Pfam" id="PF05255">
    <property type="entry name" value="UPF0220"/>
    <property type="match status" value="1"/>
</dbReference>
<gene>
    <name evidence="7" type="ORF">RI129_003310</name>
</gene>
<keyword evidence="8" id="KW-1185">Reference proteome</keyword>
<feature type="transmembrane region" description="Helical" evidence="6">
    <location>
        <begin position="21"/>
        <end position="40"/>
    </location>
</feature>